<evidence type="ECO:0000256" key="1">
    <source>
        <dbReference type="ARBA" id="ARBA00007274"/>
    </source>
</evidence>
<evidence type="ECO:0000313" key="8">
    <source>
        <dbReference type="Proteomes" id="UP000037530"/>
    </source>
</evidence>
<dbReference type="InterPro" id="IPR039369">
    <property type="entry name" value="LacA-like"/>
</dbReference>
<dbReference type="RefSeq" id="WP_053407874.1">
    <property type="nucleotide sequence ID" value="NZ_DAIPHI010000012.1"/>
</dbReference>
<evidence type="ECO:0000256" key="3">
    <source>
        <dbReference type="ARBA" id="ARBA00022737"/>
    </source>
</evidence>
<dbReference type="SUPFAM" id="SSF51161">
    <property type="entry name" value="Trimeric LpxA-like enzymes"/>
    <property type="match status" value="1"/>
</dbReference>
<dbReference type="EC" id="2.3.1.-" evidence="5"/>
<gene>
    <name evidence="7" type="ORF">AKJ31_04465</name>
</gene>
<comment type="similarity">
    <text evidence="1 5">Belongs to the transferase hexapeptide repeat family.</text>
</comment>
<evidence type="ECO:0000313" key="7">
    <source>
        <dbReference type="EMBL" id="KOO09613.1"/>
    </source>
</evidence>
<dbReference type="STRING" id="171383.AKJ31_04465"/>
<sequence length="187" mass="20250">MSEREKMLAGELYDPSDDELLKLRLKARLLTEELNTTSVELQCKRVEITKRLFGTTGDNIYIESSFNCDYGSNIHVGDNFYANFGCVILDVAEVKFGKNCLLAPQVGIYTATHPLDPVERNSGLEFAQPITIGDNCWIGGHAVINPGVTLGDNVVVASGAVVTKSFGDNVVIGGNPARVLKEISTKA</sequence>
<dbReference type="InterPro" id="IPR011004">
    <property type="entry name" value="Trimer_LpxA-like_sf"/>
</dbReference>
<dbReference type="FunFam" id="2.160.10.10:FF:000008">
    <property type="entry name" value="Maltose O-acetyltransferase"/>
    <property type="match status" value="1"/>
</dbReference>
<evidence type="ECO:0000256" key="4">
    <source>
        <dbReference type="ARBA" id="ARBA00023315"/>
    </source>
</evidence>
<evidence type="ECO:0000256" key="5">
    <source>
        <dbReference type="RuleBase" id="RU367021"/>
    </source>
</evidence>
<dbReference type="PANTHER" id="PTHR43017">
    <property type="entry name" value="GALACTOSIDE O-ACETYLTRANSFERASE"/>
    <property type="match status" value="1"/>
</dbReference>
<keyword evidence="4 5" id="KW-0012">Acyltransferase</keyword>
<dbReference type="AlphaFoldDB" id="A0A0M0I6Q3"/>
<dbReference type="Pfam" id="PF14602">
    <property type="entry name" value="Hexapep_2"/>
    <property type="match status" value="1"/>
</dbReference>
<accession>A0A0M0I6Q3</accession>
<dbReference type="GO" id="GO:0008870">
    <property type="term" value="F:galactoside O-acetyltransferase activity"/>
    <property type="evidence" value="ECO:0007669"/>
    <property type="project" value="TreeGrafter"/>
</dbReference>
<dbReference type="SMART" id="SM01266">
    <property type="entry name" value="Mac"/>
    <property type="match status" value="1"/>
</dbReference>
<keyword evidence="8" id="KW-1185">Reference proteome</keyword>
<dbReference type="PATRIC" id="fig|171383.3.peg.921"/>
<keyword evidence="2 5" id="KW-0808">Transferase</keyword>
<dbReference type="Gene3D" id="2.160.10.10">
    <property type="entry name" value="Hexapeptide repeat proteins"/>
    <property type="match status" value="1"/>
</dbReference>
<dbReference type="InterPro" id="IPR024688">
    <property type="entry name" value="Mac_dom"/>
</dbReference>
<dbReference type="OrthoDB" id="9815592at2"/>
<reference evidence="8" key="1">
    <citation type="submission" date="2015-08" db="EMBL/GenBank/DDBJ databases">
        <title>Vibrio galatheae sp. nov., a novel member of the Vibrionaceae family isolated from the Solomon Islands.</title>
        <authorList>
            <person name="Giubergia S."/>
            <person name="Machado H."/>
            <person name="Mateiu R.V."/>
            <person name="Gram L."/>
        </authorList>
    </citation>
    <scope>NUCLEOTIDE SEQUENCE [LARGE SCALE GENOMIC DNA]</scope>
    <source>
        <strain evidence="8">DSM 19134</strain>
    </source>
</reference>
<dbReference type="EMBL" id="LHPI01000001">
    <property type="protein sequence ID" value="KOO09613.1"/>
    <property type="molecule type" value="Genomic_DNA"/>
</dbReference>
<name>A0A0M0I6Q3_9VIBR</name>
<organism evidence="7 8">
    <name type="scientific">Vibrio hepatarius</name>
    <dbReference type="NCBI Taxonomy" id="171383"/>
    <lineage>
        <taxon>Bacteria</taxon>
        <taxon>Pseudomonadati</taxon>
        <taxon>Pseudomonadota</taxon>
        <taxon>Gammaproteobacteria</taxon>
        <taxon>Vibrionales</taxon>
        <taxon>Vibrionaceae</taxon>
        <taxon>Vibrio</taxon>
        <taxon>Vibrio oreintalis group</taxon>
    </lineage>
</organism>
<proteinExistence type="inferred from homology"/>
<evidence type="ECO:0000256" key="2">
    <source>
        <dbReference type="ARBA" id="ARBA00022679"/>
    </source>
</evidence>
<evidence type="ECO:0000259" key="6">
    <source>
        <dbReference type="SMART" id="SM01266"/>
    </source>
</evidence>
<dbReference type="InterPro" id="IPR001451">
    <property type="entry name" value="Hexapep"/>
</dbReference>
<dbReference type="PANTHER" id="PTHR43017:SF1">
    <property type="entry name" value="ACETYLTRANSFERASE YJL218W-RELATED"/>
    <property type="match status" value="1"/>
</dbReference>
<keyword evidence="3" id="KW-0677">Repeat</keyword>
<feature type="domain" description="Maltose/galactoside acetyltransferase" evidence="6">
    <location>
        <begin position="4"/>
        <end position="58"/>
    </location>
</feature>
<dbReference type="CDD" id="cd03357">
    <property type="entry name" value="LbH_MAT_GAT"/>
    <property type="match status" value="1"/>
</dbReference>
<comment type="caution">
    <text evidence="7">The sequence shown here is derived from an EMBL/GenBank/DDBJ whole genome shotgun (WGS) entry which is preliminary data.</text>
</comment>
<dbReference type="Proteomes" id="UP000037530">
    <property type="component" value="Unassembled WGS sequence"/>
</dbReference>
<protein>
    <recommendedName>
        <fullName evidence="5">Acetyltransferase</fullName>
        <ecNumber evidence="5">2.3.1.-</ecNumber>
    </recommendedName>
</protein>
<dbReference type="Pfam" id="PF12464">
    <property type="entry name" value="Mac"/>
    <property type="match status" value="1"/>
</dbReference>